<reference evidence="1" key="3">
    <citation type="journal article" date="2017" name="Nature">
        <title>Genome sequence of the progenitor of the wheat D genome Aegilops tauschii.</title>
        <authorList>
            <person name="Luo M.C."/>
            <person name="Gu Y.Q."/>
            <person name="Puiu D."/>
            <person name="Wang H."/>
            <person name="Twardziok S.O."/>
            <person name="Deal K.R."/>
            <person name="Huo N."/>
            <person name="Zhu T."/>
            <person name="Wang L."/>
            <person name="Wang Y."/>
            <person name="McGuire P.E."/>
            <person name="Liu S."/>
            <person name="Long H."/>
            <person name="Ramasamy R.K."/>
            <person name="Rodriguez J.C."/>
            <person name="Van S.L."/>
            <person name="Yuan L."/>
            <person name="Wang Z."/>
            <person name="Xia Z."/>
            <person name="Xiao L."/>
            <person name="Anderson O.D."/>
            <person name="Ouyang S."/>
            <person name="Liang Y."/>
            <person name="Zimin A.V."/>
            <person name="Pertea G."/>
            <person name="Qi P."/>
            <person name="Bennetzen J.L."/>
            <person name="Dai X."/>
            <person name="Dawson M.W."/>
            <person name="Muller H.G."/>
            <person name="Kugler K."/>
            <person name="Rivarola-Duarte L."/>
            <person name="Spannagl M."/>
            <person name="Mayer K.F.X."/>
            <person name="Lu F.H."/>
            <person name="Bevan M.W."/>
            <person name="Leroy P."/>
            <person name="Li P."/>
            <person name="You F.M."/>
            <person name="Sun Q."/>
            <person name="Liu Z."/>
            <person name="Lyons E."/>
            <person name="Wicker T."/>
            <person name="Salzberg S.L."/>
            <person name="Devos K.M."/>
            <person name="Dvorak J."/>
        </authorList>
    </citation>
    <scope>NUCLEOTIDE SEQUENCE [LARGE SCALE GENOMIC DNA]</scope>
    <source>
        <strain evidence="1">cv. AL8/78</strain>
    </source>
</reference>
<evidence type="ECO:0000313" key="1">
    <source>
        <dbReference type="EnsemblPlants" id="AET7Gv21011400.20"/>
    </source>
</evidence>
<organism evidence="1 2">
    <name type="scientific">Aegilops tauschii subsp. strangulata</name>
    <name type="common">Goatgrass</name>
    <dbReference type="NCBI Taxonomy" id="200361"/>
    <lineage>
        <taxon>Eukaryota</taxon>
        <taxon>Viridiplantae</taxon>
        <taxon>Streptophyta</taxon>
        <taxon>Embryophyta</taxon>
        <taxon>Tracheophyta</taxon>
        <taxon>Spermatophyta</taxon>
        <taxon>Magnoliopsida</taxon>
        <taxon>Liliopsida</taxon>
        <taxon>Poales</taxon>
        <taxon>Poaceae</taxon>
        <taxon>BOP clade</taxon>
        <taxon>Pooideae</taxon>
        <taxon>Triticodae</taxon>
        <taxon>Triticeae</taxon>
        <taxon>Triticinae</taxon>
        <taxon>Aegilops</taxon>
    </lineage>
</organism>
<proteinExistence type="predicted"/>
<dbReference type="Proteomes" id="UP000015105">
    <property type="component" value="Chromosome 7D"/>
</dbReference>
<dbReference type="AlphaFoldDB" id="A0A453SP24"/>
<sequence>PNPAGAIPTCGCPILLSPLSLLIPSHARLPIEATAYHAAIRLRPSCRRRSPLSLYVANATLCPRVVPSFPQGSRKPKEAAMRSAQPPESWADLAGAVDSHPSLRAAMKNLSGLSRTSTWTMRASRARSHRSSLSASIHEESIHIMLRHLKMSKDVTMQRKNLSSVLLALVERHQRLFVGVRTCSDIDPTIHQLIVADIIVHTTFFTCVILFHHG</sequence>
<dbReference type="Gramene" id="AET7Gv21011400.20">
    <property type="protein sequence ID" value="AET7Gv21011400.20"/>
    <property type="gene ID" value="AET7Gv21011400"/>
</dbReference>
<keyword evidence="2" id="KW-1185">Reference proteome</keyword>
<reference evidence="1" key="4">
    <citation type="submission" date="2019-03" db="UniProtKB">
        <authorList>
            <consortium name="EnsemblPlants"/>
        </authorList>
    </citation>
    <scope>IDENTIFICATION</scope>
</reference>
<protein>
    <submittedName>
        <fullName evidence="1">Uncharacterized protein</fullName>
    </submittedName>
</protein>
<reference evidence="2" key="1">
    <citation type="journal article" date="2014" name="Science">
        <title>Ancient hybridizations among the ancestral genomes of bread wheat.</title>
        <authorList>
            <consortium name="International Wheat Genome Sequencing Consortium,"/>
            <person name="Marcussen T."/>
            <person name="Sandve S.R."/>
            <person name="Heier L."/>
            <person name="Spannagl M."/>
            <person name="Pfeifer M."/>
            <person name="Jakobsen K.S."/>
            <person name="Wulff B.B."/>
            <person name="Steuernagel B."/>
            <person name="Mayer K.F."/>
            <person name="Olsen O.A."/>
        </authorList>
    </citation>
    <scope>NUCLEOTIDE SEQUENCE [LARGE SCALE GENOMIC DNA]</scope>
    <source>
        <strain evidence="2">cv. AL8/78</strain>
    </source>
</reference>
<reference evidence="1" key="5">
    <citation type="journal article" date="2021" name="G3 (Bethesda)">
        <title>Aegilops tauschii genome assembly Aet v5.0 features greater sequence contiguity and improved annotation.</title>
        <authorList>
            <person name="Wang L."/>
            <person name="Zhu T."/>
            <person name="Rodriguez J.C."/>
            <person name="Deal K.R."/>
            <person name="Dubcovsky J."/>
            <person name="McGuire P.E."/>
            <person name="Lux T."/>
            <person name="Spannagl M."/>
            <person name="Mayer K.F.X."/>
            <person name="Baldrich P."/>
            <person name="Meyers B.C."/>
            <person name="Huo N."/>
            <person name="Gu Y.Q."/>
            <person name="Zhou H."/>
            <person name="Devos K.M."/>
            <person name="Bennetzen J.L."/>
            <person name="Unver T."/>
            <person name="Budak H."/>
            <person name="Gulick P.J."/>
            <person name="Galiba G."/>
            <person name="Kalapos B."/>
            <person name="Nelson D.R."/>
            <person name="Li P."/>
            <person name="You F.M."/>
            <person name="Luo M.C."/>
            <person name="Dvorak J."/>
        </authorList>
    </citation>
    <scope>NUCLEOTIDE SEQUENCE [LARGE SCALE GENOMIC DNA]</scope>
    <source>
        <strain evidence="1">cv. AL8/78</strain>
    </source>
</reference>
<accession>A0A453SP24</accession>
<reference evidence="2" key="2">
    <citation type="journal article" date="2017" name="Nat. Plants">
        <title>The Aegilops tauschii genome reveals multiple impacts of transposons.</title>
        <authorList>
            <person name="Zhao G."/>
            <person name="Zou C."/>
            <person name="Li K."/>
            <person name="Wang K."/>
            <person name="Li T."/>
            <person name="Gao L."/>
            <person name="Zhang X."/>
            <person name="Wang H."/>
            <person name="Yang Z."/>
            <person name="Liu X."/>
            <person name="Jiang W."/>
            <person name="Mao L."/>
            <person name="Kong X."/>
            <person name="Jiao Y."/>
            <person name="Jia J."/>
        </authorList>
    </citation>
    <scope>NUCLEOTIDE SEQUENCE [LARGE SCALE GENOMIC DNA]</scope>
    <source>
        <strain evidence="2">cv. AL8/78</strain>
    </source>
</reference>
<dbReference type="EnsemblPlants" id="AET7Gv21011400.20">
    <property type="protein sequence ID" value="AET7Gv21011400.20"/>
    <property type="gene ID" value="AET7Gv21011400"/>
</dbReference>
<evidence type="ECO:0000313" key="2">
    <source>
        <dbReference type="Proteomes" id="UP000015105"/>
    </source>
</evidence>
<name>A0A453SP24_AEGTS</name>